<dbReference type="GO" id="GO:0008270">
    <property type="term" value="F:zinc ion binding"/>
    <property type="evidence" value="ECO:0007669"/>
    <property type="project" value="InterPro"/>
</dbReference>
<evidence type="ECO:0000256" key="4">
    <source>
        <dbReference type="ARBA" id="ARBA00022603"/>
    </source>
</evidence>
<dbReference type="InterPro" id="IPR018062">
    <property type="entry name" value="HTH_AraC-typ_CS"/>
</dbReference>
<dbReference type="Pfam" id="PF00730">
    <property type="entry name" value="HhH-GPD"/>
    <property type="match status" value="1"/>
</dbReference>
<evidence type="ECO:0000259" key="14">
    <source>
        <dbReference type="PROSITE" id="PS01124"/>
    </source>
</evidence>
<dbReference type="GO" id="GO:0006307">
    <property type="term" value="P:DNA alkylation repair"/>
    <property type="evidence" value="ECO:0007669"/>
    <property type="project" value="TreeGrafter"/>
</dbReference>
<reference evidence="15 16" key="1">
    <citation type="submission" date="2019-04" db="EMBL/GenBank/DDBJ databases">
        <title>Taxonomy of novel Haliea sp. from mangrove soil of West Coast of India.</title>
        <authorList>
            <person name="Verma A."/>
            <person name="Kumar P."/>
            <person name="Krishnamurthi S."/>
        </authorList>
    </citation>
    <scope>NUCLEOTIDE SEQUENCE [LARGE SCALE GENOMIC DNA]</scope>
    <source>
        <strain evidence="15 16">SAOS-164</strain>
    </source>
</reference>
<dbReference type="CDD" id="cd00056">
    <property type="entry name" value="ENDO3c"/>
    <property type="match status" value="1"/>
</dbReference>
<dbReference type="EC" id="3.2.2.21" evidence="3"/>
<dbReference type="InterPro" id="IPR004026">
    <property type="entry name" value="Ada_DNA_repair_Zn-bd"/>
</dbReference>
<dbReference type="Gene3D" id="1.10.10.60">
    <property type="entry name" value="Homeodomain-like"/>
    <property type="match status" value="1"/>
</dbReference>
<dbReference type="InterPro" id="IPR003265">
    <property type="entry name" value="HhH-GPD_domain"/>
</dbReference>
<dbReference type="SMART" id="SM01009">
    <property type="entry name" value="AlkA_N"/>
    <property type="match status" value="1"/>
</dbReference>
<dbReference type="SUPFAM" id="SSF46689">
    <property type="entry name" value="Homeodomain-like"/>
    <property type="match status" value="1"/>
</dbReference>
<dbReference type="SUPFAM" id="SSF48150">
    <property type="entry name" value="DNA-glycosylase"/>
    <property type="match status" value="1"/>
</dbReference>
<dbReference type="GO" id="GO:0043916">
    <property type="term" value="F:DNA-7-methylguanine glycosylase activity"/>
    <property type="evidence" value="ECO:0007669"/>
    <property type="project" value="TreeGrafter"/>
</dbReference>
<feature type="domain" description="HTH araC/xylS-type" evidence="14">
    <location>
        <begin position="90"/>
        <end position="188"/>
    </location>
</feature>
<dbReference type="InterPro" id="IPR037046">
    <property type="entry name" value="AlkA_N_sf"/>
</dbReference>
<dbReference type="GO" id="GO:0008725">
    <property type="term" value="F:DNA-3-methyladenine glycosylase activity"/>
    <property type="evidence" value="ECO:0007669"/>
    <property type="project" value="TreeGrafter"/>
</dbReference>
<dbReference type="OrthoDB" id="9811249at2"/>
<dbReference type="Gene3D" id="1.10.340.30">
    <property type="entry name" value="Hypothetical protein, domain 2"/>
    <property type="match status" value="1"/>
</dbReference>
<dbReference type="SMART" id="SM00342">
    <property type="entry name" value="HTH_ARAC"/>
    <property type="match status" value="1"/>
</dbReference>
<comment type="caution">
    <text evidence="15">The sequence shown here is derived from an EMBL/GenBank/DDBJ whole genome shotgun (WGS) entry which is preliminary data.</text>
</comment>
<dbReference type="AlphaFoldDB" id="A0A4Z0M6K3"/>
<evidence type="ECO:0000256" key="5">
    <source>
        <dbReference type="ARBA" id="ARBA00022679"/>
    </source>
</evidence>
<dbReference type="GO" id="GO:0032131">
    <property type="term" value="F:alkylated DNA binding"/>
    <property type="evidence" value="ECO:0007669"/>
    <property type="project" value="TreeGrafter"/>
</dbReference>
<evidence type="ECO:0000313" key="16">
    <source>
        <dbReference type="Proteomes" id="UP000298050"/>
    </source>
</evidence>
<evidence type="ECO:0000256" key="6">
    <source>
        <dbReference type="ARBA" id="ARBA00022723"/>
    </source>
</evidence>
<accession>A0A4Z0M6K3</accession>
<evidence type="ECO:0000256" key="11">
    <source>
        <dbReference type="ARBA" id="ARBA00023159"/>
    </source>
</evidence>
<dbReference type="InterPro" id="IPR010316">
    <property type="entry name" value="AlkA_N"/>
</dbReference>
<dbReference type="SMART" id="SM00478">
    <property type="entry name" value="ENDO3c"/>
    <property type="match status" value="1"/>
</dbReference>
<comment type="catalytic activity">
    <reaction evidence="1">
        <text>Hydrolysis of alkylated DNA, releasing 3-methyladenine, 3-methylguanine, 7-methylguanine and 7-methyladenine.</text>
        <dbReference type="EC" id="3.2.2.21"/>
    </reaction>
</comment>
<dbReference type="RefSeq" id="WP_135441441.1">
    <property type="nucleotide sequence ID" value="NZ_SRLE01000004.1"/>
</dbReference>
<evidence type="ECO:0000256" key="9">
    <source>
        <dbReference type="ARBA" id="ARBA00023015"/>
    </source>
</evidence>
<keyword evidence="4" id="KW-0489">Methyltransferase</keyword>
<dbReference type="InterPro" id="IPR009057">
    <property type="entry name" value="Homeodomain-like_sf"/>
</dbReference>
<keyword evidence="6" id="KW-0479">Metal-binding</keyword>
<keyword evidence="11" id="KW-0010">Activator</keyword>
<keyword evidence="10" id="KW-0238">DNA-binding</keyword>
<keyword evidence="12" id="KW-0804">Transcription</keyword>
<evidence type="ECO:0000256" key="12">
    <source>
        <dbReference type="ARBA" id="ARBA00023163"/>
    </source>
</evidence>
<name>A0A4Z0M6K3_9GAMM</name>
<keyword evidence="13" id="KW-0234">DNA repair</keyword>
<protein>
    <recommendedName>
        <fullName evidence="3">DNA-3-methyladenine glycosylase II</fullName>
        <ecNumber evidence="3">3.2.2.21</ecNumber>
    </recommendedName>
</protein>
<keyword evidence="5" id="KW-0808">Transferase</keyword>
<evidence type="ECO:0000256" key="8">
    <source>
        <dbReference type="ARBA" id="ARBA00022833"/>
    </source>
</evidence>
<dbReference type="Gene3D" id="1.10.1670.10">
    <property type="entry name" value="Helix-hairpin-Helix base-excision DNA repair enzymes (C-terminal)"/>
    <property type="match status" value="1"/>
</dbReference>
<dbReference type="Gene3D" id="3.30.310.20">
    <property type="entry name" value="DNA-3-methyladenine glycosylase AlkA, N-terminal domain"/>
    <property type="match status" value="1"/>
</dbReference>
<evidence type="ECO:0000256" key="10">
    <source>
        <dbReference type="ARBA" id="ARBA00023125"/>
    </source>
</evidence>
<dbReference type="GO" id="GO:0003700">
    <property type="term" value="F:DNA-binding transcription factor activity"/>
    <property type="evidence" value="ECO:0007669"/>
    <property type="project" value="InterPro"/>
</dbReference>
<dbReference type="GO" id="GO:0032993">
    <property type="term" value="C:protein-DNA complex"/>
    <property type="evidence" value="ECO:0007669"/>
    <property type="project" value="TreeGrafter"/>
</dbReference>
<dbReference type="GO" id="GO:0008168">
    <property type="term" value="F:methyltransferase activity"/>
    <property type="evidence" value="ECO:0007669"/>
    <property type="project" value="UniProtKB-KW"/>
</dbReference>
<evidence type="ECO:0000256" key="2">
    <source>
        <dbReference type="ARBA" id="ARBA00001947"/>
    </source>
</evidence>
<dbReference type="Pfam" id="PF06029">
    <property type="entry name" value="AlkA_N"/>
    <property type="match status" value="1"/>
</dbReference>
<comment type="cofactor">
    <cofactor evidence="2">
        <name>Zn(2+)</name>
        <dbReference type="ChEBI" id="CHEBI:29105"/>
    </cofactor>
</comment>
<evidence type="ECO:0000313" key="15">
    <source>
        <dbReference type="EMBL" id="TGD75302.1"/>
    </source>
</evidence>
<proteinExistence type="predicted"/>
<dbReference type="InterPro" id="IPR035451">
    <property type="entry name" value="Ada-like_dom_sf"/>
</dbReference>
<evidence type="ECO:0000256" key="13">
    <source>
        <dbReference type="ARBA" id="ARBA00023204"/>
    </source>
</evidence>
<evidence type="ECO:0000256" key="1">
    <source>
        <dbReference type="ARBA" id="ARBA00000086"/>
    </source>
</evidence>
<dbReference type="PANTHER" id="PTHR43003">
    <property type="entry name" value="DNA-3-METHYLADENINE GLYCOSYLASE"/>
    <property type="match status" value="1"/>
</dbReference>
<dbReference type="GO" id="GO:0043565">
    <property type="term" value="F:sequence-specific DNA binding"/>
    <property type="evidence" value="ECO:0007669"/>
    <property type="project" value="InterPro"/>
</dbReference>
<evidence type="ECO:0000256" key="3">
    <source>
        <dbReference type="ARBA" id="ARBA00012000"/>
    </source>
</evidence>
<dbReference type="InterPro" id="IPR018060">
    <property type="entry name" value="HTH_AraC"/>
</dbReference>
<dbReference type="Gene3D" id="3.40.10.10">
    <property type="entry name" value="DNA Methylphosphotriester Repair Domain"/>
    <property type="match status" value="1"/>
</dbReference>
<dbReference type="SUPFAM" id="SSF57884">
    <property type="entry name" value="Ada DNA repair protein, N-terminal domain (N-Ada 10)"/>
    <property type="match status" value="1"/>
</dbReference>
<dbReference type="PROSITE" id="PS00041">
    <property type="entry name" value="HTH_ARAC_FAMILY_1"/>
    <property type="match status" value="1"/>
</dbReference>
<keyword evidence="8" id="KW-0862">Zinc</keyword>
<dbReference type="GO" id="GO:0032259">
    <property type="term" value="P:methylation"/>
    <property type="evidence" value="ECO:0007669"/>
    <property type="project" value="UniProtKB-KW"/>
</dbReference>
<dbReference type="Proteomes" id="UP000298050">
    <property type="component" value="Unassembled WGS sequence"/>
</dbReference>
<dbReference type="SUPFAM" id="SSF55945">
    <property type="entry name" value="TATA-box binding protein-like"/>
    <property type="match status" value="1"/>
</dbReference>
<dbReference type="Pfam" id="PF02805">
    <property type="entry name" value="Ada_Zn_binding"/>
    <property type="match status" value="1"/>
</dbReference>
<gene>
    <name evidence="15" type="ORF">E4634_04735</name>
</gene>
<dbReference type="PROSITE" id="PS01124">
    <property type="entry name" value="HTH_ARAC_FAMILY_2"/>
    <property type="match status" value="1"/>
</dbReference>
<dbReference type="InterPro" id="IPR051912">
    <property type="entry name" value="Alkylbase_DNA_Glycosylase/TA"/>
</dbReference>
<dbReference type="PANTHER" id="PTHR43003:SF13">
    <property type="entry name" value="DNA-3-METHYLADENINE GLYCOSYLASE 2"/>
    <property type="match status" value="1"/>
</dbReference>
<dbReference type="EMBL" id="SRLE01000004">
    <property type="protein sequence ID" value="TGD75302.1"/>
    <property type="molecule type" value="Genomic_DNA"/>
</dbReference>
<keyword evidence="7" id="KW-0227">DNA damage</keyword>
<keyword evidence="9" id="KW-0805">Transcription regulation</keyword>
<dbReference type="InterPro" id="IPR023170">
    <property type="entry name" value="HhH_base_excis_C"/>
</dbReference>
<organism evidence="15 16">
    <name type="scientific">Mangrovimicrobium sediminis</name>
    <dbReference type="NCBI Taxonomy" id="2562682"/>
    <lineage>
        <taxon>Bacteria</taxon>
        <taxon>Pseudomonadati</taxon>
        <taxon>Pseudomonadota</taxon>
        <taxon>Gammaproteobacteria</taxon>
        <taxon>Cellvibrionales</taxon>
        <taxon>Halieaceae</taxon>
        <taxon>Mangrovimicrobium</taxon>
    </lineage>
</organism>
<dbReference type="InterPro" id="IPR011257">
    <property type="entry name" value="DNA_glycosylase"/>
</dbReference>
<keyword evidence="16" id="KW-1185">Reference proteome</keyword>
<sequence>MTAADLDPSHCYAAVKAHDTRFDGVFFVGVTSTGVYCRPVCRVRTPLAKNCRFFAHAAAAEQAGFRPCLRCRPELAPGNAPSDAVSRLAQRAAIRIREGALQGDSLENLAAQMQVSSRQLRRAVEQEFGVSPIALAQTYRLLLAKQLLTETSLKVVDIAFASGYSSLRRFNDAFRRHYRLSPSDLRSQRGRQAAGEGVRLRLSYRPPLAWEALAGFLGSRSGGGLVSYDGERFTGSLRTRSAVGWFSARDVPGQHHLEVHIAPALVPQISQVVAQLRQLFDLDAHPQVVDAQLAGDPLLAPLVAATPGLRIPGTVDGFELALRAVLGQQVSVRAASTVFTRFVERFGEPLETPLPGIERLPPDATAIAAADVTELATLGLNRRRAETVWHLARLVAEGTFELHPGTDVERTRAQLLAIPGIGPWTTDYIAMRALGDPDAMPQSDLGLMRALGVDKPAGVHSAAQGWRPWRAYGAMHCWHCLASGG</sequence>
<evidence type="ECO:0000256" key="7">
    <source>
        <dbReference type="ARBA" id="ARBA00022763"/>
    </source>
</evidence>
<dbReference type="GO" id="GO:0005737">
    <property type="term" value="C:cytoplasm"/>
    <property type="evidence" value="ECO:0007669"/>
    <property type="project" value="TreeGrafter"/>
</dbReference>
<dbReference type="GO" id="GO:0006285">
    <property type="term" value="P:base-excision repair, AP site formation"/>
    <property type="evidence" value="ECO:0007669"/>
    <property type="project" value="TreeGrafter"/>
</dbReference>
<dbReference type="Pfam" id="PF12833">
    <property type="entry name" value="HTH_18"/>
    <property type="match status" value="1"/>
</dbReference>